<dbReference type="EMBL" id="CP001654">
    <property type="protein sequence ID" value="ACS86588.1"/>
    <property type="molecule type" value="Genomic_DNA"/>
</dbReference>
<evidence type="ECO:0000256" key="1">
    <source>
        <dbReference type="ARBA" id="ARBA00001933"/>
    </source>
</evidence>
<reference evidence="9" key="1">
    <citation type="submission" date="2009-06" db="EMBL/GenBank/DDBJ databases">
        <title>Complete sequence of Dickeya dadantii Ech703.</title>
        <authorList>
            <consortium name="US DOE Joint Genome Institute"/>
            <person name="Lucas S."/>
            <person name="Copeland A."/>
            <person name="Lapidus A."/>
            <person name="Glavina del Rio T."/>
            <person name="Dalin E."/>
            <person name="Tice H."/>
            <person name="Bruce D."/>
            <person name="Goodwin L."/>
            <person name="Pitluck S."/>
            <person name="Chertkov O."/>
            <person name="Brettin T."/>
            <person name="Detter J.C."/>
            <person name="Han C."/>
            <person name="Larimer F."/>
            <person name="Land M."/>
            <person name="Hauser L."/>
            <person name="Kyrpides N."/>
            <person name="Mikhailova N."/>
            <person name="Balakrishnan V."/>
            <person name="Glasner J."/>
            <person name="Perna N.T."/>
        </authorList>
    </citation>
    <scope>NUCLEOTIDE SEQUENCE [LARGE SCALE GENOMIC DNA]</scope>
    <source>
        <strain evidence="9">Ech703</strain>
    </source>
</reference>
<evidence type="ECO:0000256" key="3">
    <source>
        <dbReference type="ARBA" id="ARBA00008981"/>
    </source>
</evidence>
<comment type="subunit">
    <text evidence="4 8">Homodimer.</text>
</comment>
<dbReference type="HOGENOM" id="CLU_016922_1_5_6"/>
<dbReference type="Gene3D" id="3.90.1150.10">
    <property type="entry name" value="Aspartate Aminotransferase, domain 1"/>
    <property type="match status" value="1"/>
</dbReference>
<dbReference type="UniPathway" id="UPA00251">
    <property type="reaction ID" value="UER00317"/>
</dbReference>
<keyword evidence="6 8" id="KW-0413">Isomerase</keyword>
<keyword evidence="5 8" id="KW-0663">Pyridoxal phosphate</keyword>
<comment type="cofactor">
    <cofactor evidence="1 8">
        <name>pyridoxal 5'-phosphate</name>
        <dbReference type="ChEBI" id="CHEBI:597326"/>
    </cofactor>
</comment>
<dbReference type="PROSITE" id="PS00600">
    <property type="entry name" value="AA_TRANSFER_CLASS_3"/>
    <property type="match status" value="1"/>
</dbReference>
<comment type="similarity">
    <text evidence="3 8">Belongs to the class-III pyridoxal-phosphate-dependent aminotransferase family. HemL subfamily.</text>
</comment>
<feature type="modified residue" description="N6-(pyridoxal phosphate)lysine" evidence="8">
    <location>
        <position position="265"/>
    </location>
</feature>
<comment type="subcellular location">
    <subcellularLocation>
        <location evidence="8">Cytoplasm</location>
    </subcellularLocation>
</comment>
<dbReference type="CDD" id="cd00610">
    <property type="entry name" value="OAT_like"/>
    <property type="match status" value="1"/>
</dbReference>
<dbReference type="PANTHER" id="PTHR43713">
    <property type="entry name" value="GLUTAMATE-1-SEMIALDEHYDE 2,1-AMINOMUTASE"/>
    <property type="match status" value="1"/>
</dbReference>
<dbReference type="GO" id="GO:0008483">
    <property type="term" value="F:transaminase activity"/>
    <property type="evidence" value="ECO:0007669"/>
    <property type="project" value="InterPro"/>
</dbReference>
<dbReference type="InterPro" id="IPR049704">
    <property type="entry name" value="Aminotrans_3_PPA_site"/>
</dbReference>
<dbReference type="Gene3D" id="3.40.640.10">
    <property type="entry name" value="Type I PLP-dependent aspartate aminotransferase-like (Major domain)"/>
    <property type="match status" value="1"/>
</dbReference>
<evidence type="ECO:0000313" key="10">
    <source>
        <dbReference type="Proteomes" id="UP000002734"/>
    </source>
</evidence>
<keyword evidence="7 8" id="KW-0627">Porphyrin biosynthesis</keyword>
<dbReference type="KEGG" id="dda:Dd703_2811"/>
<keyword evidence="10" id="KW-1185">Reference proteome</keyword>
<protein>
    <recommendedName>
        <fullName evidence="8">Glutamate-1-semialdehyde 2,1-aminomutase</fullName>
        <shortName evidence="8">GSA</shortName>
        <ecNumber evidence="8">5.4.3.8</ecNumber>
    </recommendedName>
    <alternativeName>
        <fullName evidence="8">Glutamate-1-semialdehyde aminotransferase</fullName>
        <shortName evidence="8">GSA-AT</shortName>
    </alternativeName>
</protein>
<dbReference type="GO" id="GO:0005737">
    <property type="term" value="C:cytoplasm"/>
    <property type="evidence" value="ECO:0007669"/>
    <property type="project" value="UniProtKB-SubCell"/>
</dbReference>
<dbReference type="InterPro" id="IPR015421">
    <property type="entry name" value="PyrdxlP-dep_Trfase_major"/>
</dbReference>
<comment type="catalytic activity">
    <reaction evidence="8">
        <text>(S)-4-amino-5-oxopentanoate = 5-aminolevulinate</text>
        <dbReference type="Rhea" id="RHEA:14265"/>
        <dbReference type="ChEBI" id="CHEBI:57501"/>
        <dbReference type="ChEBI" id="CHEBI:356416"/>
        <dbReference type="EC" id="5.4.3.8"/>
    </reaction>
</comment>
<dbReference type="InterPro" id="IPR005814">
    <property type="entry name" value="Aminotrans_3"/>
</dbReference>
<dbReference type="SUPFAM" id="SSF53383">
    <property type="entry name" value="PLP-dependent transferases"/>
    <property type="match status" value="1"/>
</dbReference>
<dbReference type="InterPro" id="IPR015424">
    <property type="entry name" value="PyrdxlP-dep_Trfase"/>
</dbReference>
<dbReference type="RefSeq" id="WP_015854493.1">
    <property type="nucleotide sequence ID" value="NC_012880.1"/>
</dbReference>
<dbReference type="NCBIfam" id="NF000818">
    <property type="entry name" value="PRK00062.1"/>
    <property type="match status" value="1"/>
</dbReference>
<dbReference type="PANTHER" id="PTHR43713:SF3">
    <property type="entry name" value="GLUTAMATE-1-SEMIALDEHYDE 2,1-AMINOMUTASE 1, CHLOROPLASTIC-RELATED"/>
    <property type="match status" value="1"/>
</dbReference>
<dbReference type="AlphaFoldDB" id="C6CB60"/>
<accession>C6CB60</accession>
<evidence type="ECO:0000256" key="7">
    <source>
        <dbReference type="ARBA" id="ARBA00023244"/>
    </source>
</evidence>
<dbReference type="NCBIfam" id="TIGR00713">
    <property type="entry name" value="hemL"/>
    <property type="match status" value="1"/>
</dbReference>
<evidence type="ECO:0000256" key="6">
    <source>
        <dbReference type="ARBA" id="ARBA00023235"/>
    </source>
</evidence>
<comment type="pathway">
    <text evidence="2 8">Porphyrin-containing compound metabolism; protoporphyrin-IX biosynthesis; 5-aminolevulinate from L-glutamyl-tRNA(Glu): step 2/2.</text>
</comment>
<dbReference type="HAMAP" id="MF_00375">
    <property type="entry name" value="HemL_aminotrans_3"/>
    <property type="match status" value="1"/>
</dbReference>
<evidence type="ECO:0000313" key="9">
    <source>
        <dbReference type="EMBL" id="ACS86588.1"/>
    </source>
</evidence>
<dbReference type="FunFam" id="3.90.1150.10:FF:000012">
    <property type="entry name" value="Glutamate-1-semialdehyde 2,1-aminomutase"/>
    <property type="match status" value="1"/>
</dbReference>
<name>C6CB60_MUSP7</name>
<sequence length="426" mass="45030">MNKSESLYAAARQLIPGGVNSPVRAFNGVGGVPLFIERAEGARLYDADGKAYIDYVGSWGPMVLGHNHPAIRQAVIAAAERGLSFGAPTEMEVTMARLVTSLVPSIDMVRMVNSGTEATMSAIRLARGFTGRDKIIKFEGCYHGHADCLLVKAGSGALTLGQPNSPGVPADFARHTLTCTYNDLASVRAAFEQYPQDIAAIIVEPVAGNMNCVPPLPAFLPGLRALCDEFGALLIIDEVMTGFRVALGGAQAHYGVKPDLTCLGKIIGGGMPVGAFGGRRDVMEALAPTGPVYQAGTLSGNPIAMAAGFACLTEVAKPGVHQQLTALTQQLAQGLLDAARAENIPLVVNHVGGMFGLFFTDAKRIASYQDVLTCDVERFKRFFHLMLAEGVYLAPSAFEAGFMSLAHTGQDIEQTVAAARRCFAQL</sequence>
<evidence type="ECO:0000256" key="2">
    <source>
        <dbReference type="ARBA" id="ARBA00004819"/>
    </source>
</evidence>
<proteinExistence type="inferred from homology"/>
<evidence type="ECO:0000256" key="8">
    <source>
        <dbReference type="HAMAP-Rule" id="MF_00375"/>
    </source>
</evidence>
<dbReference type="GO" id="GO:0030170">
    <property type="term" value="F:pyridoxal phosphate binding"/>
    <property type="evidence" value="ECO:0007669"/>
    <property type="project" value="InterPro"/>
</dbReference>
<dbReference type="eggNOG" id="COG0001">
    <property type="taxonomic scope" value="Bacteria"/>
</dbReference>
<gene>
    <name evidence="8" type="primary">hemL</name>
    <name evidence="9" type="ordered locus">Dd703_2811</name>
</gene>
<dbReference type="STRING" id="579405.Dd703_2811"/>
<evidence type="ECO:0000256" key="5">
    <source>
        <dbReference type="ARBA" id="ARBA00022898"/>
    </source>
</evidence>
<dbReference type="Pfam" id="PF00202">
    <property type="entry name" value="Aminotran_3"/>
    <property type="match status" value="1"/>
</dbReference>
<dbReference type="InterPro" id="IPR004639">
    <property type="entry name" value="4pyrrol_synth_GluAld_NH2Trfase"/>
</dbReference>
<dbReference type="GO" id="GO:0006782">
    <property type="term" value="P:protoporphyrinogen IX biosynthetic process"/>
    <property type="evidence" value="ECO:0007669"/>
    <property type="project" value="UniProtKB-UniRule"/>
</dbReference>
<dbReference type="InterPro" id="IPR015422">
    <property type="entry name" value="PyrdxlP-dep_Trfase_small"/>
</dbReference>
<dbReference type="Proteomes" id="UP000002734">
    <property type="component" value="Chromosome"/>
</dbReference>
<dbReference type="FunFam" id="3.40.640.10:FF:000021">
    <property type="entry name" value="Glutamate-1-semialdehyde 2,1-aminomutase"/>
    <property type="match status" value="1"/>
</dbReference>
<organism evidence="9 10">
    <name type="scientific">Musicola paradisiaca (strain Ech703)</name>
    <name type="common">Dickeya paradisiaca</name>
    <name type="synonym">Dickeya dadantii</name>
    <dbReference type="NCBI Taxonomy" id="579405"/>
    <lineage>
        <taxon>Bacteria</taxon>
        <taxon>Pseudomonadati</taxon>
        <taxon>Pseudomonadota</taxon>
        <taxon>Gammaproteobacteria</taxon>
        <taxon>Enterobacterales</taxon>
        <taxon>Pectobacteriaceae</taxon>
        <taxon>Musicola</taxon>
    </lineage>
</organism>
<keyword evidence="8" id="KW-0963">Cytoplasm</keyword>
<dbReference type="GO" id="GO:0042286">
    <property type="term" value="F:glutamate-1-semialdehyde 2,1-aminomutase activity"/>
    <property type="evidence" value="ECO:0007669"/>
    <property type="project" value="UniProtKB-UniRule"/>
</dbReference>
<dbReference type="EC" id="5.4.3.8" evidence="8"/>
<evidence type="ECO:0000256" key="4">
    <source>
        <dbReference type="ARBA" id="ARBA00011738"/>
    </source>
</evidence>